<feature type="compositionally biased region" description="Basic and acidic residues" evidence="1">
    <location>
        <begin position="35"/>
        <end position="44"/>
    </location>
</feature>
<accession>A0A8B6FC90</accession>
<organism evidence="2 3">
    <name type="scientific">Mytilus galloprovincialis</name>
    <name type="common">Mediterranean mussel</name>
    <dbReference type="NCBI Taxonomy" id="29158"/>
    <lineage>
        <taxon>Eukaryota</taxon>
        <taxon>Metazoa</taxon>
        <taxon>Spiralia</taxon>
        <taxon>Lophotrochozoa</taxon>
        <taxon>Mollusca</taxon>
        <taxon>Bivalvia</taxon>
        <taxon>Autobranchia</taxon>
        <taxon>Pteriomorphia</taxon>
        <taxon>Mytilida</taxon>
        <taxon>Mytiloidea</taxon>
        <taxon>Mytilidae</taxon>
        <taxon>Mytilinae</taxon>
        <taxon>Mytilus</taxon>
    </lineage>
</organism>
<sequence length="115" mass="13366">MFENHTNGVTYSLSASAQEEYDKMTDSFAEFLDEKYKENDKNNEDDKENIPPTEIDFCMTSSKDTIHVLRLAALLHILSKYILSQRKEEENDSNETTIDLNIFNSARRLYSILAF</sequence>
<protein>
    <submittedName>
        <fullName evidence="2">Uncharacterized protein</fullName>
    </submittedName>
</protein>
<evidence type="ECO:0000313" key="3">
    <source>
        <dbReference type="Proteomes" id="UP000596742"/>
    </source>
</evidence>
<reference evidence="2" key="1">
    <citation type="submission" date="2018-11" db="EMBL/GenBank/DDBJ databases">
        <authorList>
            <person name="Alioto T."/>
            <person name="Alioto T."/>
        </authorList>
    </citation>
    <scope>NUCLEOTIDE SEQUENCE</scope>
</reference>
<keyword evidence="3" id="KW-1185">Reference proteome</keyword>
<gene>
    <name evidence="2" type="ORF">MGAL_10B053916</name>
</gene>
<evidence type="ECO:0000313" key="2">
    <source>
        <dbReference type="EMBL" id="VDI47864.1"/>
    </source>
</evidence>
<dbReference type="AlphaFoldDB" id="A0A8B6FC90"/>
<evidence type="ECO:0000256" key="1">
    <source>
        <dbReference type="SAM" id="MobiDB-lite"/>
    </source>
</evidence>
<proteinExistence type="predicted"/>
<dbReference type="EMBL" id="UYJE01006660">
    <property type="protein sequence ID" value="VDI47864.1"/>
    <property type="molecule type" value="Genomic_DNA"/>
</dbReference>
<name>A0A8B6FC90_MYTGA</name>
<dbReference type="Proteomes" id="UP000596742">
    <property type="component" value="Unassembled WGS sequence"/>
</dbReference>
<feature type="region of interest" description="Disordered" evidence="1">
    <location>
        <begin position="35"/>
        <end position="54"/>
    </location>
</feature>
<comment type="caution">
    <text evidence="2">The sequence shown here is derived from an EMBL/GenBank/DDBJ whole genome shotgun (WGS) entry which is preliminary data.</text>
</comment>